<comment type="caution">
    <text evidence="1">The sequence shown here is derived from an EMBL/GenBank/DDBJ whole genome shotgun (WGS) entry which is preliminary data.</text>
</comment>
<dbReference type="OrthoDB" id="663580at2"/>
<reference evidence="1 2" key="1">
    <citation type="submission" date="2018-03" db="EMBL/GenBank/DDBJ databases">
        <title>Genomic Encyclopedia of Archaeal and Bacterial Type Strains, Phase II (KMG-II): from individual species to whole genera.</title>
        <authorList>
            <person name="Goeker M."/>
        </authorList>
    </citation>
    <scope>NUCLEOTIDE SEQUENCE [LARGE SCALE GENOMIC DNA]</scope>
    <source>
        <strain evidence="1 2">DSM 24859</strain>
    </source>
</reference>
<dbReference type="RefSeq" id="WP_106531547.1">
    <property type="nucleotide sequence ID" value="NZ_PYAW01000016.1"/>
</dbReference>
<proteinExistence type="predicted"/>
<sequence>MENKTQLQRGEESYALQVPEQVRLLCELLDVDLSRILQVFINDLGHDLYGTNGSSERWMVIEYFMSCGYGLHLFENEELHQMFYELEQLRNRWCNGSQEAEKKYAVYRDNYLSCWFNTWLQKRSPGTMTQALEML</sequence>
<accession>A0A2P8H7S6</accession>
<evidence type="ECO:0000313" key="1">
    <source>
        <dbReference type="EMBL" id="PSL42285.1"/>
    </source>
</evidence>
<protein>
    <submittedName>
        <fullName evidence="1">Uncharacterized protein</fullName>
    </submittedName>
</protein>
<gene>
    <name evidence="1" type="ORF">CLV51_1161</name>
</gene>
<organism evidence="1 2">
    <name type="scientific">Chitinophaga niastensis</name>
    <dbReference type="NCBI Taxonomy" id="536980"/>
    <lineage>
        <taxon>Bacteria</taxon>
        <taxon>Pseudomonadati</taxon>
        <taxon>Bacteroidota</taxon>
        <taxon>Chitinophagia</taxon>
        <taxon>Chitinophagales</taxon>
        <taxon>Chitinophagaceae</taxon>
        <taxon>Chitinophaga</taxon>
    </lineage>
</organism>
<name>A0A2P8H7S6_CHINA</name>
<dbReference type="AlphaFoldDB" id="A0A2P8H7S6"/>
<dbReference type="EMBL" id="PYAW01000016">
    <property type="protein sequence ID" value="PSL42285.1"/>
    <property type="molecule type" value="Genomic_DNA"/>
</dbReference>
<dbReference type="Proteomes" id="UP000240971">
    <property type="component" value="Unassembled WGS sequence"/>
</dbReference>
<evidence type="ECO:0000313" key="2">
    <source>
        <dbReference type="Proteomes" id="UP000240971"/>
    </source>
</evidence>
<keyword evidence="2" id="KW-1185">Reference proteome</keyword>